<feature type="transmembrane region" description="Helical" evidence="1">
    <location>
        <begin position="363"/>
        <end position="387"/>
    </location>
</feature>
<dbReference type="Pfam" id="PF03929">
    <property type="entry name" value="PepSY_TM"/>
    <property type="match status" value="1"/>
</dbReference>
<dbReference type="InterPro" id="IPR005625">
    <property type="entry name" value="PepSY-ass_TM"/>
</dbReference>
<name>A0A6B9FUD7_9HYPH</name>
<feature type="transmembrane region" description="Helical" evidence="1">
    <location>
        <begin position="430"/>
        <end position="449"/>
    </location>
</feature>
<protein>
    <submittedName>
        <fullName evidence="2">PepSY domain-containing protein</fullName>
    </submittedName>
</protein>
<evidence type="ECO:0000313" key="2">
    <source>
        <dbReference type="EMBL" id="QGY06057.1"/>
    </source>
</evidence>
<accession>A0A6B9FUD7</accession>
<feature type="transmembrane region" description="Helical" evidence="1">
    <location>
        <begin position="329"/>
        <end position="351"/>
    </location>
</feature>
<feature type="transmembrane region" description="Helical" evidence="1">
    <location>
        <begin position="171"/>
        <end position="195"/>
    </location>
</feature>
<gene>
    <name evidence="2" type="ORF">MMSR116_07205</name>
</gene>
<proteinExistence type="predicted"/>
<dbReference type="AlphaFoldDB" id="A0A6B9FUD7"/>
<feature type="transmembrane region" description="Helical" evidence="1">
    <location>
        <begin position="455"/>
        <end position="477"/>
    </location>
</feature>
<dbReference type="PANTHER" id="PTHR34219:SF4">
    <property type="entry name" value="PEPSY DOMAIN-CONTAINING PROTEIN"/>
    <property type="match status" value="1"/>
</dbReference>
<dbReference type="PANTHER" id="PTHR34219">
    <property type="entry name" value="IRON-REGULATED INNER MEMBRANE PROTEIN-RELATED"/>
    <property type="match status" value="1"/>
</dbReference>
<feature type="transmembrane region" description="Helical" evidence="1">
    <location>
        <begin position="7"/>
        <end position="28"/>
    </location>
</feature>
<reference evidence="2 3" key="2">
    <citation type="journal article" date="2013" name="Genome Announc.">
        <title>Draft Genome Sequence of Methylobacterium mesophilicum Strain SR1.6/6, Isolated from Citrus sinensis.</title>
        <authorList>
            <person name="Marinho Almeida D."/>
            <person name="Dini-Andreote F."/>
            <person name="Camargo Neves A.A."/>
            <person name="Juca Ramos R.T."/>
            <person name="Andreote F.D."/>
            <person name="Carneiro A.R."/>
            <person name="Oliveira de Souza Lima A."/>
            <person name="Caracciolo Gomes de Sa P.H."/>
            <person name="Ribeiro Barbosa M.S."/>
            <person name="Araujo W.L."/>
            <person name="Silva A."/>
        </authorList>
    </citation>
    <scope>NUCLEOTIDE SEQUENCE [LARGE SCALE GENOMIC DNA]</scope>
    <source>
        <strain evidence="2 3">SR1.6/6</strain>
    </source>
</reference>
<reference evidence="2 3" key="1">
    <citation type="journal article" date="2012" name="Genet. Mol. Biol.">
        <title>Analysis of 16S rRNA and mxaF genes revealing insights into Methylobacterium niche-specific plant association.</title>
        <authorList>
            <person name="Dourado M.N."/>
            <person name="Andreote F.D."/>
            <person name="Dini-Andreote F."/>
            <person name="Conti R."/>
            <person name="Araujo J.M."/>
            <person name="Araujo W.L."/>
        </authorList>
    </citation>
    <scope>NUCLEOTIDE SEQUENCE [LARGE SCALE GENOMIC DNA]</scope>
    <source>
        <strain evidence="2 3">SR1.6/6</strain>
    </source>
</reference>
<sequence>MAWLHTWSGLVVGWVLFAIFVTGTASYYRSEISRWMRPELSESAPDPVAAATRAGMFLRKTMPDAVGWSVRLPKADSPAVEVYWWQSPAGPYHHALLDPATGERSAVRDTQGGDFLYRFHYELHLPPIWGRWIVSACATILLIALIAGIVTHRRIFADFFTFRRDRSAQRGWLDAHNVVGVLALPFHLMIVYSGLVLLSSMLMPWGIQAAYHGDELRYYAEAGIMTPGRPPEGRPGVPLPLGEIVDRATAAGGEPPEVLFVSMPGDAGATATAYFEEPHGLTHLHPQIAYAADTGAEISRVGVAGAATRTGAVMAGLHQGHFAPAPLRLLFFLCGVMGAAAIGSGLVLWTVARAPRGADPEGFGLRFVRFLNIGTIAGLPVGLAAYFLGNRLLPAGLEARGDWEVRGFFAAWAIAALLAMLYPRAKAWSAALGLAAAAFLAIPVADMLTVGEARFLGFDAAITVIGLVLLLGARLAARRGEIARERAVATLHGTVEA</sequence>
<organism evidence="2 3">
    <name type="scientific">Methylobacterium mesophilicum SR1.6/6</name>
    <dbReference type="NCBI Taxonomy" id="908290"/>
    <lineage>
        <taxon>Bacteria</taxon>
        <taxon>Pseudomonadati</taxon>
        <taxon>Pseudomonadota</taxon>
        <taxon>Alphaproteobacteria</taxon>
        <taxon>Hyphomicrobiales</taxon>
        <taxon>Methylobacteriaceae</taxon>
        <taxon>Methylobacterium</taxon>
    </lineage>
</organism>
<dbReference type="KEGG" id="mmes:MMSR116_07205"/>
<feature type="transmembrane region" description="Helical" evidence="1">
    <location>
        <begin position="129"/>
        <end position="150"/>
    </location>
</feature>
<keyword evidence="1" id="KW-0472">Membrane</keyword>
<dbReference type="Proteomes" id="UP000012488">
    <property type="component" value="Chromosome"/>
</dbReference>
<keyword evidence="1" id="KW-1133">Transmembrane helix</keyword>
<keyword evidence="1" id="KW-0812">Transmembrane</keyword>
<evidence type="ECO:0000313" key="3">
    <source>
        <dbReference type="Proteomes" id="UP000012488"/>
    </source>
</evidence>
<dbReference type="EMBL" id="CP043538">
    <property type="protein sequence ID" value="QGY06057.1"/>
    <property type="molecule type" value="Genomic_DNA"/>
</dbReference>
<evidence type="ECO:0000256" key="1">
    <source>
        <dbReference type="SAM" id="Phobius"/>
    </source>
</evidence>
<dbReference type="OrthoDB" id="9776609at2"/>
<feature type="transmembrane region" description="Helical" evidence="1">
    <location>
        <begin position="407"/>
        <end position="423"/>
    </location>
</feature>